<dbReference type="InterPro" id="IPR005804">
    <property type="entry name" value="FA_desaturase_dom"/>
</dbReference>
<dbReference type="Pfam" id="PF00487">
    <property type="entry name" value="FA_desaturase"/>
    <property type="match status" value="1"/>
</dbReference>
<reference evidence="3 4" key="1">
    <citation type="submission" date="2014-10" db="EMBL/GenBank/DDBJ databases">
        <title>Genome sequence of Erwinia typographi M043b.</title>
        <authorList>
            <person name="Chan K.-G."/>
            <person name="Tan W.-S."/>
        </authorList>
    </citation>
    <scope>NUCLEOTIDE SEQUENCE [LARGE SCALE GENOMIC DNA]</scope>
    <source>
        <strain evidence="3 4">M043b</strain>
    </source>
</reference>
<feature type="transmembrane region" description="Helical" evidence="1">
    <location>
        <begin position="207"/>
        <end position="228"/>
    </location>
</feature>
<keyword evidence="1" id="KW-1133">Transmembrane helix</keyword>
<dbReference type="eggNOG" id="COG3239">
    <property type="taxonomic scope" value="Bacteria"/>
</dbReference>
<dbReference type="GO" id="GO:0006629">
    <property type="term" value="P:lipid metabolic process"/>
    <property type="evidence" value="ECO:0007669"/>
    <property type="project" value="InterPro"/>
</dbReference>
<dbReference type="AlphaFoldDB" id="A0A0A3Z8M6"/>
<accession>A0A0A3Z8M6</accession>
<keyword evidence="1" id="KW-0812">Transmembrane</keyword>
<dbReference type="OrthoDB" id="784276at2"/>
<dbReference type="EMBL" id="JRUQ01000030">
    <property type="protein sequence ID" value="KGT94114.1"/>
    <property type="molecule type" value="Genomic_DNA"/>
</dbReference>
<evidence type="ECO:0000259" key="2">
    <source>
        <dbReference type="Pfam" id="PF00487"/>
    </source>
</evidence>
<evidence type="ECO:0000256" key="1">
    <source>
        <dbReference type="SAM" id="Phobius"/>
    </source>
</evidence>
<proteinExistence type="predicted"/>
<organism evidence="3 4">
    <name type="scientific">Erwinia typographi</name>
    <dbReference type="NCBI Taxonomy" id="371042"/>
    <lineage>
        <taxon>Bacteria</taxon>
        <taxon>Pseudomonadati</taxon>
        <taxon>Pseudomonadota</taxon>
        <taxon>Gammaproteobacteria</taxon>
        <taxon>Enterobacterales</taxon>
        <taxon>Erwiniaceae</taxon>
        <taxon>Erwinia</taxon>
    </lineage>
</organism>
<dbReference type="CDD" id="cd03509">
    <property type="entry name" value="DesA_FADS-like"/>
    <property type="match status" value="1"/>
</dbReference>
<protein>
    <submittedName>
        <fullName evidence="3">Fatty acid desaturase</fullName>
    </submittedName>
</protein>
<name>A0A0A3Z8M6_9GAMM</name>
<dbReference type="STRING" id="371042.NG99_10750"/>
<dbReference type="RefSeq" id="WP_034892062.1">
    <property type="nucleotide sequence ID" value="NZ_JRUQ01000030.1"/>
</dbReference>
<keyword evidence="1" id="KW-0472">Membrane</keyword>
<feature type="transmembrane region" description="Helical" evidence="1">
    <location>
        <begin position="152"/>
        <end position="172"/>
    </location>
</feature>
<dbReference type="Proteomes" id="UP000030351">
    <property type="component" value="Unassembled WGS sequence"/>
</dbReference>
<evidence type="ECO:0000313" key="4">
    <source>
        <dbReference type="Proteomes" id="UP000030351"/>
    </source>
</evidence>
<feature type="transmembrane region" description="Helical" evidence="1">
    <location>
        <begin position="184"/>
        <end position="201"/>
    </location>
</feature>
<feature type="domain" description="Fatty acid desaturase" evidence="2">
    <location>
        <begin position="52"/>
        <end position="291"/>
    </location>
</feature>
<evidence type="ECO:0000313" key="3">
    <source>
        <dbReference type="EMBL" id="KGT94114.1"/>
    </source>
</evidence>
<gene>
    <name evidence="3" type="ORF">NG99_10750</name>
</gene>
<comment type="caution">
    <text evidence="3">The sequence shown here is derived from an EMBL/GenBank/DDBJ whole genome shotgun (WGS) entry which is preliminary data.</text>
</comment>
<keyword evidence="4" id="KW-1185">Reference proteome</keyword>
<sequence length="333" mass="39569">MSGKSSVYLSEQQRESVHQLAASWLWRSELPTWLLIITIYGGWFATVAWWQTLGLVPSTLLLIWLTTWYMSLQHELIHGHPTRYPRINKLFGLLPFSIWYPYDVYRDLHLQHHIDEDLTVPETDPESYYFTRSRWTHFNGFQRLLVRVRNTFPGRLLLAPLLTMCWAVLNIWESFRQLNRAATGMWLLHFLLMLPLIGWLVQHNFSIVYYLLLVTGPMLSLVSVRSFLEHRAEEAPEARTVINEAGLFWRLLFLNLNYHSVHHDLPGIPWYGLPQVYRSHKKEYLERNQGFFVKGYGELMRRHLIKAVEVEVNPYFPDGRPEQRDLGREKEHE</sequence>